<proteinExistence type="predicted"/>
<evidence type="ECO:0000313" key="4">
    <source>
        <dbReference type="Proteomes" id="UP000238415"/>
    </source>
</evidence>
<reference evidence="3 4" key="1">
    <citation type="submission" date="2018-03" db="EMBL/GenBank/DDBJ databases">
        <title>Genome sequence of Moorella humiferrea DSM 23265.</title>
        <authorList>
            <person name="Poehlein A."/>
            <person name="Daniel R."/>
        </authorList>
    </citation>
    <scope>NUCLEOTIDE SEQUENCE [LARGE SCALE GENOMIC DNA]</scope>
    <source>
        <strain evidence="3 4">DSM 23265</strain>
    </source>
</reference>
<dbReference type="InterPro" id="IPR019752">
    <property type="entry name" value="Pyrv/ketoisovalerate_OxRed_cat"/>
</dbReference>
<dbReference type="PANTHER" id="PTHR43854">
    <property type="entry name" value="INDOLEPYRUVATE OXIDOREDUCTASE SUBUNIT IORB"/>
    <property type="match status" value="1"/>
</dbReference>
<accession>A0A2T0AKS1</accession>
<dbReference type="OrthoDB" id="9789125at2"/>
<evidence type="ECO:0000313" key="3">
    <source>
        <dbReference type="EMBL" id="PRR69169.1"/>
    </source>
</evidence>
<dbReference type="SUPFAM" id="SSF53323">
    <property type="entry name" value="Pyruvate-ferredoxin oxidoreductase, PFOR, domain III"/>
    <property type="match status" value="1"/>
</dbReference>
<evidence type="ECO:0000259" key="2">
    <source>
        <dbReference type="Pfam" id="PF01558"/>
    </source>
</evidence>
<dbReference type="AlphaFoldDB" id="A0A2T0AKS1"/>
<dbReference type="InterPro" id="IPR002869">
    <property type="entry name" value="Pyrv_flavodox_OxRed_cen"/>
</dbReference>
<dbReference type="PANTHER" id="PTHR43854:SF1">
    <property type="entry name" value="INDOLEPYRUVATE OXIDOREDUCTASE SUBUNIT IORB"/>
    <property type="match status" value="1"/>
</dbReference>
<feature type="domain" description="Pyruvate/ketoisovalerate oxidoreductase catalytic" evidence="2">
    <location>
        <begin position="9"/>
        <end position="187"/>
    </location>
</feature>
<keyword evidence="3" id="KW-0670">Pyruvate</keyword>
<organism evidence="3 4">
    <name type="scientific">Neomoorella humiferrea</name>
    <dbReference type="NCBI Taxonomy" id="676965"/>
    <lineage>
        <taxon>Bacteria</taxon>
        <taxon>Bacillati</taxon>
        <taxon>Bacillota</taxon>
        <taxon>Clostridia</taxon>
        <taxon>Neomoorellales</taxon>
        <taxon>Neomoorellaceae</taxon>
        <taxon>Neomoorella</taxon>
    </lineage>
</organism>
<dbReference type="Pfam" id="PF01558">
    <property type="entry name" value="POR"/>
    <property type="match status" value="1"/>
</dbReference>
<dbReference type="Gene3D" id="3.40.920.10">
    <property type="entry name" value="Pyruvate-ferredoxin oxidoreductase, PFOR, domain III"/>
    <property type="match status" value="1"/>
</dbReference>
<dbReference type="InterPro" id="IPR052198">
    <property type="entry name" value="IorB_Oxidoreductase"/>
</dbReference>
<sequence length="192" mass="19995">MDILIAGVGGQGIILASRALASAAVKAGLPVRTAETIGMAQREGSVVSHVRLGLAEGGPLIPLGSADVLLALEPAEACRNLKYLRPGGKALVSTSPIIPVLAALGSTPYPLEDILTYLRRNVPACYSFDALDLAVKAGSPRALNIVMLGALANLGLPFPAELLLNEALNLLPPRVHDINRRAFALGRRALEV</sequence>
<protein>
    <submittedName>
        <fullName evidence="3">Indolepyruvate oxidoreductase subunit beta</fullName>
    </submittedName>
</protein>
<evidence type="ECO:0000256" key="1">
    <source>
        <dbReference type="ARBA" id="ARBA00023002"/>
    </source>
</evidence>
<dbReference type="GO" id="GO:0016903">
    <property type="term" value="F:oxidoreductase activity, acting on the aldehyde or oxo group of donors"/>
    <property type="evidence" value="ECO:0007669"/>
    <property type="project" value="InterPro"/>
</dbReference>
<dbReference type="EMBL" id="PVXM01000057">
    <property type="protein sequence ID" value="PRR69169.1"/>
    <property type="molecule type" value="Genomic_DNA"/>
</dbReference>
<keyword evidence="4" id="KW-1185">Reference proteome</keyword>
<keyword evidence="1" id="KW-0560">Oxidoreductase</keyword>
<gene>
    <name evidence="3" type="ORF">MOHU_24720</name>
</gene>
<dbReference type="RefSeq" id="WP_106006387.1">
    <property type="nucleotide sequence ID" value="NZ_CP136419.1"/>
</dbReference>
<dbReference type="Proteomes" id="UP000238415">
    <property type="component" value="Unassembled WGS sequence"/>
</dbReference>
<comment type="caution">
    <text evidence="3">The sequence shown here is derived from an EMBL/GenBank/DDBJ whole genome shotgun (WGS) entry which is preliminary data.</text>
</comment>
<name>A0A2T0AKS1_9FIRM</name>